<dbReference type="EMBL" id="UWJD01000001">
    <property type="protein sequence ID" value="VCT83921.1"/>
    <property type="molecule type" value="Genomic_DNA"/>
</dbReference>
<dbReference type="Proteomes" id="UP000789738">
    <property type="component" value="Unassembled WGS sequence"/>
</dbReference>
<gene>
    <name evidence="2" type="ORF">CNEO2_380006</name>
    <name evidence="1" type="ORF">CNEO_44028</name>
    <name evidence="3" type="ORF">CNEONATNEC25_01519</name>
</gene>
<dbReference type="EMBL" id="CAKJVE010000004">
    <property type="protein sequence ID" value="CAG9709177.1"/>
    <property type="molecule type" value="Genomic_DNA"/>
</dbReference>
<accession>A0A650M9V6</accession>
<dbReference type="RefSeq" id="WP_279261207.1">
    <property type="nucleotide sequence ID" value="NZ_CAKJVE010000004.1"/>
</dbReference>
<evidence type="ECO:0000313" key="2">
    <source>
        <dbReference type="EMBL" id="CAI3613465.1"/>
    </source>
</evidence>
<dbReference type="AlphaFoldDB" id="A0A650M9V6"/>
<evidence type="ECO:0000313" key="3">
    <source>
        <dbReference type="EMBL" id="VCT83921.1"/>
    </source>
</evidence>
<evidence type="ECO:0000313" key="4">
    <source>
        <dbReference type="Proteomes" id="UP000431451"/>
    </source>
</evidence>
<reference evidence="3 4" key="1">
    <citation type="submission" date="2018-06" db="EMBL/GenBank/DDBJ databases">
        <authorList>
            <consortium name="IHU Genomes"/>
        </authorList>
    </citation>
    <scope>NUCLEOTIDE SEQUENCE [LARGE SCALE GENOMIC DNA]</scope>
    <source>
        <strain evidence="3 4">NEC25</strain>
    </source>
</reference>
<reference evidence="1" key="2">
    <citation type="submission" date="2021-10" db="EMBL/GenBank/DDBJ databases">
        <authorList>
            <person name="Mesa V."/>
        </authorList>
    </citation>
    <scope>NUCLEOTIDE SEQUENCE</scope>
    <source>
        <strain evidence="1">CC3_PB</strain>
    </source>
</reference>
<evidence type="ECO:0000313" key="1">
    <source>
        <dbReference type="EMBL" id="CAG9709177.1"/>
    </source>
</evidence>
<dbReference type="Proteomes" id="UP001189143">
    <property type="component" value="Unassembled WGS sequence"/>
</dbReference>
<dbReference type="Proteomes" id="UP000431451">
    <property type="component" value="Unassembled WGS sequence"/>
</dbReference>
<dbReference type="EMBL" id="CAMTCP010000235">
    <property type="protein sequence ID" value="CAI3613465.1"/>
    <property type="molecule type" value="Genomic_DNA"/>
</dbReference>
<sequence>MNYIDTNIKNVRFKKTTKEDAKIILELIKELATYEKCERFEWYA</sequence>
<organism evidence="3 4">
    <name type="scientific">Clostridium neonatale</name>
    <dbReference type="NCBI Taxonomy" id="137838"/>
    <lineage>
        <taxon>Bacteria</taxon>
        <taxon>Bacillati</taxon>
        <taxon>Bacillota</taxon>
        <taxon>Clostridia</taxon>
        <taxon>Eubacteriales</taxon>
        <taxon>Clostridiaceae</taxon>
        <taxon>Clostridium</taxon>
    </lineage>
</organism>
<proteinExistence type="predicted"/>
<reference evidence="2" key="3">
    <citation type="submission" date="2022-10" db="EMBL/GenBank/DDBJ databases">
        <authorList>
            <person name="Aires J."/>
            <person name="Mesa V."/>
        </authorList>
    </citation>
    <scope>NUCLEOTIDE SEQUENCE</scope>
    <source>
        <strain evidence="2">Clostridium neonatale JD116</strain>
    </source>
</reference>
<protein>
    <submittedName>
        <fullName evidence="3">Uncharacterized protein</fullName>
    </submittedName>
</protein>
<name>A0A650M9V6_9CLOT</name>